<dbReference type="PANTHER" id="PTHR43489:SF6">
    <property type="entry name" value="HYDROXYPYRUVATE ISOMERASE-RELATED"/>
    <property type="match status" value="1"/>
</dbReference>
<dbReference type="InterPro" id="IPR026040">
    <property type="entry name" value="HyI-like"/>
</dbReference>
<evidence type="ECO:0000256" key="2">
    <source>
        <dbReference type="PIRNR" id="PIRNR006241"/>
    </source>
</evidence>
<dbReference type="AlphaFoldDB" id="A0A139SVV0"/>
<dbReference type="InterPro" id="IPR013022">
    <property type="entry name" value="Xyl_isomerase-like_TIM-brl"/>
</dbReference>
<evidence type="ECO:0000256" key="3">
    <source>
        <dbReference type="PIRSR" id="PIRSR006241-50"/>
    </source>
</evidence>
<dbReference type="SUPFAM" id="SSF51658">
    <property type="entry name" value="Xylose isomerase-like"/>
    <property type="match status" value="1"/>
</dbReference>
<dbReference type="RefSeq" id="WP_068389004.1">
    <property type="nucleotide sequence ID" value="NZ_LSZO01000112.1"/>
</dbReference>
<dbReference type="Gene3D" id="3.20.20.150">
    <property type="entry name" value="Divalent-metal-dependent TIM barrel enzymes"/>
    <property type="match status" value="1"/>
</dbReference>
<reference evidence="5 6" key="1">
    <citation type="submission" date="2016-02" db="EMBL/GenBank/DDBJ databases">
        <authorList>
            <person name="Wen L."/>
            <person name="He K."/>
            <person name="Yang H."/>
        </authorList>
    </citation>
    <scope>NUCLEOTIDE SEQUENCE [LARGE SCALE GENOMIC DNA]</scope>
    <source>
        <strain evidence="5 6">CV58</strain>
    </source>
</reference>
<dbReference type="InterPro" id="IPR050417">
    <property type="entry name" value="Sugar_Epim/Isomerase"/>
</dbReference>
<dbReference type="GO" id="GO:0046487">
    <property type="term" value="P:glyoxylate metabolic process"/>
    <property type="evidence" value="ECO:0007669"/>
    <property type="project" value="TreeGrafter"/>
</dbReference>
<dbReference type="PANTHER" id="PTHR43489">
    <property type="entry name" value="ISOMERASE"/>
    <property type="match status" value="1"/>
</dbReference>
<feature type="active site" description="Proton donor/acceptor" evidence="3">
    <location>
        <position position="142"/>
    </location>
</feature>
<evidence type="ECO:0000313" key="5">
    <source>
        <dbReference type="EMBL" id="KXU38624.1"/>
    </source>
</evidence>
<comment type="similarity">
    <text evidence="2">Belongs to the hyi family.</text>
</comment>
<protein>
    <submittedName>
        <fullName evidence="5">Hydroxypyruvate isomerase</fullName>
    </submittedName>
</protein>
<accession>A0A139SVV0</accession>
<dbReference type="PIRSF" id="PIRSF006241">
    <property type="entry name" value="HyI"/>
    <property type="match status" value="1"/>
</dbReference>
<evidence type="ECO:0000259" key="4">
    <source>
        <dbReference type="Pfam" id="PF01261"/>
    </source>
</evidence>
<keyword evidence="1 2" id="KW-0413">Isomerase</keyword>
<comment type="caution">
    <text evidence="5">The sequence shown here is derived from an EMBL/GenBank/DDBJ whole genome shotgun (WGS) entry which is preliminary data.</text>
</comment>
<sequence length="261" mass="28334">MKIAANLSWLFNQAPLHQRVLLAKAAGFDGVEIQFPYSLPAVQLKEALKAADLPLVLFNLPAGDLLEGGAGLAATAQRQAAFNEALKQALHYAAMVRPRFLNVLAGRLLAGISRETAWQTLIENLQVAARECELLGIRLLVEAVSPQEMHGSLISTPEQLLELLAAVNQPNLKVLLDLYHMARQGLHLPKVITQLAPHIGHVQFADCPGRGAPGSGLIDFAAAKRALRENGYNGWLAAEYRPAGDTKASLHWLISWRAKPC</sequence>
<organism evidence="5 6">
    <name type="scientific">Ventosimonas gracilis</name>
    <dbReference type="NCBI Taxonomy" id="1680762"/>
    <lineage>
        <taxon>Bacteria</taxon>
        <taxon>Pseudomonadati</taxon>
        <taxon>Pseudomonadota</taxon>
        <taxon>Gammaproteobacteria</taxon>
        <taxon>Pseudomonadales</taxon>
        <taxon>Ventosimonadaceae</taxon>
        <taxon>Ventosimonas</taxon>
    </lineage>
</organism>
<proteinExistence type="inferred from homology"/>
<name>A0A139SVV0_9GAMM</name>
<evidence type="ECO:0000256" key="1">
    <source>
        <dbReference type="ARBA" id="ARBA00023235"/>
    </source>
</evidence>
<gene>
    <name evidence="5" type="ORF">AXE65_00215</name>
</gene>
<feature type="active site" description="Proton donor/acceptor" evidence="3">
    <location>
        <position position="239"/>
    </location>
</feature>
<dbReference type="Pfam" id="PF01261">
    <property type="entry name" value="AP_endonuc_2"/>
    <property type="match status" value="1"/>
</dbReference>
<keyword evidence="6" id="KW-1185">Reference proteome</keyword>
<dbReference type="InterPro" id="IPR036237">
    <property type="entry name" value="Xyl_isomerase-like_sf"/>
</dbReference>
<feature type="domain" description="Xylose isomerase-like TIM barrel" evidence="4">
    <location>
        <begin position="22"/>
        <end position="255"/>
    </location>
</feature>
<evidence type="ECO:0000313" key="6">
    <source>
        <dbReference type="Proteomes" id="UP000072660"/>
    </source>
</evidence>
<dbReference type="OrthoDB" id="9786584at2"/>
<keyword evidence="5" id="KW-0670">Pyruvate</keyword>
<dbReference type="EMBL" id="LSZO01000112">
    <property type="protein sequence ID" value="KXU38624.1"/>
    <property type="molecule type" value="Genomic_DNA"/>
</dbReference>
<dbReference type="GO" id="GO:0008903">
    <property type="term" value="F:hydroxypyruvate isomerase activity"/>
    <property type="evidence" value="ECO:0007669"/>
    <property type="project" value="TreeGrafter"/>
</dbReference>
<dbReference type="Proteomes" id="UP000072660">
    <property type="component" value="Unassembled WGS sequence"/>
</dbReference>